<dbReference type="CDD" id="cd06171">
    <property type="entry name" value="Sigma70_r4"/>
    <property type="match status" value="1"/>
</dbReference>
<dbReference type="Pfam" id="PF04542">
    <property type="entry name" value="Sigma70_r2"/>
    <property type="match status" value="1"/>
</dbReference>
<evidence type="ECO:0000259" key="6">
    <source>
        <dbReference type="Pfam" id="PF04542"/>
    </source>
</evidence>
<dbReference type="Gene3D" id="1.10.1740.10">
    <property type="match status" value="1"/>
</dbReference>
<dbReference type="Gene3D" id="1.10.10.10">
    <property type="entry name" value="Winged helix-like DNA-binding domain superfamily/Winged helix DNA-binding domain"/>
    <property type="match status" value="1"/>
</dbReference>
<reference evidence="8 9" key="1">
    <citation type="submission" date="2018-11" db="EMBL/GenBank/DDBJ databases">
        <authorList>
            <person name="Criscuolo A."/>
        </authorList>
    </citation>
    <scope>NUCLEOTIDE SEQUENCE [LARGE SCALE GENOMIC DNA]</scope>
    <source>
        <strain evidence="8">ACIP111625</strain>
    </source>
</reference>
<evidence type="ECO:0000256" key="1">
    <source>
        <dbReference type="ARBA" id="ARBA00010641"/>
    </source>
</evidence>
<dbReference type="AlphaFoldDB" id="A0A3P5XGZ6"/>
<evidence type="ECO:0000313" key="8">
    <source>
        <dbReference type="EMBL" id="VDC34036.1"/>
    </source>
</evidence>
<keyword evidence="9" id="KW-1185">Reference proteome</keyword>
<evidence type="ECO:0000256" key="4">
    <source>
        <dbReference type="ARBA" id="ARBA00023125"/>
    </source>
</evidence>
<dbReference type="GO" id="GO:0016987">
    <property type="term" value="F:sigma factor activity"/>
    <property type="evidence" value="ECO:0007669"/>
    <property type="project" value="UniProtKB-KW"/>
</dbReference>
<feature type="domain" description="RNA polymerase sigma-70 region 2" evidence="6">
    <location>
        <begin position="1"/>
        <end position="41"/>
    </location>
</feature>
<dbReference type="Pfam" id="PF08281">
    <property type="entry name" value="Sigma70_r4_2"/>
    <property type="match status" value="1"/>
</dbReference>
<dbReference type="InterPro" id="IPR013325">
    <property type="entry name" value="RNA_pol_sigma_r2"/>
</dbReference>
<proteinExistence type="inferred from homology"/>
<dbReference type="PANTHER" id="PTHR43133">
    <property type="entry name" value="RNA POLYMERASE ECF-TYPE SIGMA FACTO"/>
    <property type="match status" value="1"/>
</dbReference>
<keyword evidence="3" id="KW-0731">Sigma factor</keyword>
<dbReference type="InterPro" id="IPR014284">
    <property type="entry name" value="RNA_pol_sigma-70_dom"/>
</dbReference>
<dbReference type="InterPro" id="IPR039425">
    <property type="entry name" value="RNA_pol_sigma-70-like"/>
</dbReference>
<dbReference type="InterPro" id="IPR013324">
    <property type="entry name" value="RNA_pol_sigma_r3/r4-like"/>
</dbReference>
<dbReference type="Proteomes" id="UP000277498">
    <property type="component" value="Unassembled WGS sequence"/>
</dbReference>
<dbReference type="GO" id="GO:0003677">
    <property type="term" value="F:DNA binding"/>
    <property type="evidence" value="ECO:0007669"/>
    <property type="project" value="UniProtKB-KW"/>
</dbReference>
<feature type="domain" description="RNA polymerase sigma factor 70 region 4 type 2" evidence="7">
    <location>
        <begin position="68"/>
        <end position="120"/>
    </location>
</feature>
<dbReference type="InterPro" id="IPR007627">
    <property type="entry name" value="RNA_pol_sigma70_r2"/>
</dbReference>
<accession>A0A3P5XGZ6</accession>
<dbReference type="GO" id="GO:0006352">
    <property type="term" value="P:DNA-templated transcription initiation"/>
    <property type="evidence" value="ECO:0007669"/>
    <property type="project" value="InterPro"/>
</dbReference>
<evidence type="ECO:0000256" key="3">
    <source>
        <dbReference type="ARBA" id="ARBA00023082"/>
    </source>
</evidence>
<dbReference type="SUPFAM" id="SSF88659">
    <property type="entry name" value="Sigma3 and sigma4 domains of RNA polymerase sigma factors"/>
    <property type="match status" value="1"/>
</dbReference>
<name>A0A3P5XGZ6_9RHOB</name>
<protein>
    <submittedName>
        <fullName evidence="8">ECF RNA polymerase sigma factor SigW</fullName>
    </submittedName>
</protein>
<dbReference type="InterPro" id="IPR036388">
    <property type="entry name" value="WH-like_DNA-bd_sf"/>
</dbReference>
<organism evidence="8 9">
    <name type="scientific">Pseudogemmobacter humi</name>
    <dbReference type="NCBI Taxonomy" id="2483812"/>
    <lineage>
        <taxon>Bacteria</taxon>
        <taxon>Pseudomonadati</taxon>
        <taxon>Pseudomonadota</taxon>
        <taxon>Alphaproteobacteria</taxon>
        <taxon>Rhodobacterales</taxon>
        <taxon>Paracoccaceae</taxon>
        <taxon>Pseudogemmobacter</taxon>
    </lineage>
</organism>
<sequence length="129" mass="14669">MQEAWAEIVRGIARLKDERAFPAWAYRIVSRRCAKQIGHTQRQRRLEKAILAEPEVQADDLSPRTDIDRLRAAVRELPPGQRAAVALFHLEDLSIAEVAVALDVPAGTVKTRLMHARQKLRATLEEDRQ</sequence>
<evidence type="ECO:0000259" key="7">
    <source>
        <dbReference type="Pfam" id="PF08281"/>
    </source>
</evidence>
<keyword evidence="5" id="KW-0804">Transcription</keyword>
<evidence type="ECO:0000313" key="9">
    <source>
        <dbReference type="Proteomes" id="UP000277498"/>
    </source>
</evidence>
<dbReference type="NCBIfam" id="TIGR02937">
    <property type="entry name" value="sigma70-ECF"/>
    <property type="match status" value="1"/>
</dbReference>
<keyword evidence="4" id="KW-0238">DNA-binding</keyword>
<dbReference type="SUPFAM" id="SSF88946">
    <property type="entry name" value="Sigma2 domain of RNA polymerase sigma factors"/>
    <property type="match status" value="1"/>
</dbReference>
<keyword evidence="2" id="KW-0805">Transcription regulation</keyword>
<evidence type="ECO:0000256" key="5">
    <source>
        <dbReference type="ARBA" id="ARBA00023163"/>
    </source>
</evidence>
<comment type="similarity">
    <text evidence="1">Belongs to the sigma-70 factor family. ECF subfamily.</text>
</comment>
<dbReference type="InterPro" id="IPR013249">
    <property type="entry name" value="RNA_pol_sigma70_r4_t2"/>
</dbReference>
<gene>
    <name evidence="8" type="primary">sigW_2</name>
    <name evidence="8" type="ORF">XINFAN_04234</name>
</gene>
<dbReference type="PANTHER" id="PTHR43133:SF8">
    <property type="entry name" value="RNA POLYMERASE SIGMA FACTOR HI_1459-RELATED"/>
    <property type="match status" value="1"/>
</dbReference>
<dbReference type="EMBL" id="UXAW01000142">
    <property type="protein sequence ID" value="VDC34036.1"/>
    <property type="molecule type" value="Genomic_DNA"/>
</dbReference>
<evidence type="ECO:0000256" key="2">
    <source>
        <dbReference type="ARBA" id="ARBA00023015"/>
    </source>
</evidence>